<dbReference type="InterPro" id="IPR011990">
    <property type="entry name" value="TPR-like_helical_dom_sf"/>
</dbReference>
<protein>
    <submittedName>
        <fullName evidence="1">Uncharacterized protein</fullName>
    </submittedName>
</protein>
<dbReference type="EMBL" id="HBFM01032188">
    <property type="protein sequence ID" value="CAD8791108.1"/>
    <property type="molecule type" value="Transcribed_RNA"/>
</dbReference>
<gene>
    <name evidence="1" type="ORF">PPAR00522_LOCUS21069</name>
</gene>
<sequence>MATLTYTVFSLGEAQLHQLHTNVGKLFVMGEVAVELFQESPTAFLQEIRKGKYARSNSVNRDVLHTIAELHLPVESMASTQGVVLLPAPSVEQLLLDKRRVDLVQPFRLALLKLSSQEAARLMAAGEYELALPVALDAVQQGQALFKPAPALQIFPLYLLAAQANLGLRRAKQCEDFLALASWLAMKEPLLTTNIMKSQLSRLYGQLYAFQSKHTEALHAFAEDVYYCSQEHSPDDVRTSLGYYNLGKVFNLRGDRQRSAACNSHVIRIWSAALQHVVLGVPPRTPMALGVDNNAANGGMSMAVFPGGGADGSNAAATMGLAVPAQLTVGRLQLMEVVDMILDISRQRTLDHGLMDPSVGETHFVCALALIQLEERDRAAEELAAAAAVFQDAPDKRRLLDMATVMLNAVAAQ</sequence>
<proteinExistence type="predicted"/>
<accession>A0A7S0VMQ9</accession>
<dbReference type="PANTHER" id="PTHR46533:SF1">
    <property type="entry name" value="ZINC FINGER MYND DOMAIN-CONTAINING PROTEIN 12"/>
    <property type="match status" value="1"/>
</dbReference>
<dbReference type="PANTHER" id="PTHR46533">
    <property type="entry name" value="ZINC FINGER MYND DOMAIN-CONTAINING PROTEIN 12"/>
    <property type="match status" value="1"/>
</dbReference>
<dbReference type="InterPro" id="IPR053248">
    <property type="entry name" value="Zinc_finger_MYND_domain"/>
</dbReference>
<evidence type="ECO:0000313" key="1">
    <source>
        <dbReference type="EMBL" id="CAD8791108.1"/>
    </source>
</evidence>
<organism evidence="1">
    <name type="scientific">Polytomella parva</name>
    <dbReference type="NCBI Taxonomy" id="51329"/>
    <lineage>
        <taxon>Eukaryota</taxon>
        <taxon>Viridiplantae</taxon>
        <taxon>Chlorophyta</taxon>
        <taxon>core chlorophytes</taxon>
        <taxon>Chlorophyceae</taxon>
        <taxon>CS clade</taxon>
        <taxon>Chlamydomonadales</taxon>
        <taxon>Chlamydomonadaceae</taxon>
        <taxon>Polytomella</taxon>
    </lineage>
</organism>
<dbReference type="SUPFAM" id="SSF48452">
    <property type="entry name" value="TPR-like"/>
    <property type="match status" value="1"/>
</dbReference>
<name>A0A7S0VMQ9_9CHLO</name>
<dbReference type="AlphaFoldDB" id="A0A7S0VMQ9"/>
<reference evidence="1" key="1">
    <citation type="submission" date="2021-01" db="EMBL/GenBank/DDBJ databases">
        <authorList>
            <person name="Corre E."/>
            <person name="Pelletier E."/>
            <person name="Niang G."/>
            <person name="Scheremetjew M."/>
            <person name="Finn R."/>
            <person name="Kale V."/>
            <person name="Holt S."/>
            <person name="Cochrane G."/>
            <person name="Meng A."/>
            <person name="Brown T."/>
            <person name="Cohen L."/>
        </authorList>
    </citation>
    <scope>NUCLEOTIDE SEQUENCE</scope>
    <source>
        <strain evidence="1">SAG 63-3</strain>
    </source>
</reference>